<feature type="transmembrane region" description="Helical" evidence="7">
    <location>
        <begin position="134"/>
        <end position="150"/>
    </location>
</feature>
<dbReference type="PANTHER" id="PTHR43394:SF1">
    <property type="entry name" value="ATP-BINDING CASSETTE SUB-FAMILY B MEMBER 10, MITOCHONDRIAL"/>
    <property type="match status" value="1"/>
</dbReference>
<dbReference type="SUPFAM" id="SSF90123">
    <property type="entry name" value="ABC transporter transmembrane region"/>
    <property type="match status" value="1"/>
</dbReference>
<dbReference type="SUPFAM" id="SSF52540">
    <property type="entry name" value="P-loop containing nucleoside triphosphate hydrolases"/>
    <property type="match status" value="1"/>
</dbReference>
<keyword evidence="11" id="KW-1185">Reference proteome</keyword>
<feature type="transmembrane region" description="Helical" evidence="7">
    <location>
        <begin position="156"/>
        <end position="174"/>
    </location>
</feature>
<dbReference type="InterPro" id="IPR036640">
    <property type="entry name" value="ABC1_TM_sf"/>
</dbReference>
<evidence type="ECO:0000256" key="5">
    <source>
        <dbReference type="ARBA" id="ARBA00022989"/>
    </source>
</evidence>
<feature type="domain" description="ABC transmembrane type-1" evidence="9">
    <location>
        <begin position="22"/>
        <end position="299"/>
    </location>
</feature>
<dbReference type="InterPro" id="IPR003593">
    <property type="entry name" value="AAA+_ATPase"/>
</dbReference>
<evidence type="ECO:0000256" key="7">
    <source>
        <dbReference type="SAM" id="Phobius"/>
    </source>
</evidence>
<dbReference type="InterPro" id="IPR003439">
    <property type="entry name" value="ABC_transporter-like_ATP-bd"/>
</dbReference>
<dbReference type="PROSITE" id="PS00211">
    <property type="entry name" value="ABC_TRANSPORTER_1"/>
    <property type="match status" value="1"/>
</dbReference>
<feature type="transmembrane region" description="Helical" evidence="7">
    <location>
        <begin position="53"/>
        <end position="74"/>
    </location>
</feature>
<dbReference type="Gene3D" id="1.20.1560.10">
    <property type="entry name" value="ABC transporter type 1, transmembrane domain"/>
    <property type="match status" value="1"/>
</dbReference>
<dbReference type="InterPro" id="IPR039421">
    <property type="entry name" value="Type_1_exporter"/>
</dbReference>
<evidence type="ECO:0000256" key="2">
    <source>
        <dbReference type="ARBA" id="ARBA00022692"/>
    </source>
</evidence>
<accession>A0A1G9YAM5</accession>
<dbReference type="GO" id="GO:0005886">
    <property type="term" value="C:plasma membrane"/>
    <property type="evidence" value="ECO:0007669"/>
    <property type="project" value="UniProtKB-SubCell"/>
</dbReference>
<keyword evidence="5 7" id="KW-1133">Transmembrane helix</keyword>
<evidence type="ECO:0000313" key="10">
    <source>
        <dbReference type="EMBL" id="SDN06199.1"/>
    </source>
</evidence>
<keyword evidence="6 7" id="KW-0472">Membrane</keyword>
<keyword evidence="4 10" id="KW-0067">ATP-binding</keyword>
<dbReference type="FunFam" id="3.40.50.300:FF:000218">
    <property type="entry name" value="Multidrug ABC transporter ATP-binding protein"/>
    <property type="match status" value="1"/>
</dbReference>
<proteinExistence type="predicted"/>
<comment type="subcellular location">
    <subcellularLocation>
        <location evidence="1">Cell membrane</location>
        <topology evidence="1">Multi-pass membrane protein</topology>
    </subcellularLocation>
</comment>
<dbReference type="Pfam" id="PF00005">
    <property type="entry name" value="ABC_tran"/>
    <property type="match status" value="1"/>
</dbReference>
<dbReference type="GO" id="GO:0015421">
    <property type="term" value="F:ABC-type oligopeptide transporter activity"/>
    <property type="evidence" value="ECO:0007669"/>
    <property type="project" value="TreeGrafter"/>
</dbReference>
<evidence type="ECO:0000259" key="8">
    <source>
        <dbReference type="PROSITE" id="PS50893"/>
    </source>
</evidence>
<evidence type="ECO:0000256" key="3">
    <source>
        <dbReference type="ARBA" id="ARBA00022741"/>
    </source>
</evidence>
<sequence length="570" mass="63494">MIRRFIQYYRPYRELFCLDFSCAVAAAILELCFPLTVSYIVDKLVPTENWVLILIACTALVGVYIVNTGLKAVVNFWGEKLGMYIETDLRIELYDHLQKLSFRFFDNRKTGHLVSRISNDLLDVGNMAHYGPEHFFIAVATLLGAMVLMFQANWGLALVMSLLVAVLLGLNIYFTRAMTASRGRLFKTIGGFVSRLEDGIGGIRVVQSFANEEHQKKLFIADNHRFCTAKVEGFKHIAKNEAATYLLMSLLPVVALLGGSWFSIQGEMTNGDLFSFILLSNVMLAPIRMLAAFSVRFPNGLAGFKRFVELMDIEPEIKDAPDATAVTVVRGDICYEDVTFGYDRNQRVLKQINLCIRAGETVAFVGPSGAGKTTLCSLLPRFYEPDAGRITIDGTDIRSMTLHSLRRQIGVVQQEVFLFGGTIRENIQFGKLGATESEVWEAAKRAQLDTFICAQPDGLDTLIGERGVKLSGGQKQRLSIARMFLKNPPILILDEATSSLDTLTEAAIQQSLAELSKDRTTLIIAHRLATVRTADRIVVLTEQGISEQGSHEELLLRDGDYRRLHQAQAV</sequence>
<gene>
    <name evidence="10" type="ORF">SAMN04488502_11140</name>
</gene>
<dbReference type="Proteomes" id="UP000214880">
    <property type="component" value="Unassembled WGS sequence"/>
</dbReference>
<dbReference type="AlphaFoldDB" id="A0A1G9YAM5"/>
<feature type="domain" description="ABC transporter" evidence="8">
    <location>
        <begin position="333"/>
        <end position="567"/>
    </location>
</feature>
<name>A0A1G9YAM5_9FIRM</name>
<dbReference type="InterPro" id="IPR011527">
    <property type="entry name" value="ABC1_TM_dom"/>
</dbReference>
<keyword evidence="3" id="KW-0547">Nucleotide-binding</keyword>
<reference evidence="10 11" key="1">
    <citation type="submission" date="2016-10" db="EMBL/GenBank/DDBJ databases">
        <authorList>
            <person name="de Groot N.N."/>
        </authorList>
    </citation>
    <scope>NUCLEOTIDE SEQUENCE [LARGE SCALE GENOMIC DNA]</scope>
    <source>
        <strain evidence="10 11">DSM 1736</strain>
    </source>
</reference>
<dbReference type="Gene3D" id="3.40.50.300">
    <property type="entry name" value="P-loop containing nucleotide triphosphate hydrolases"/>
    <property type="match status" value="1"/>
</dbReference>
<dbReference type="InterPro" id="IPR017871">
    <property type="entry name" value="ABC_transporter-like_CS"/>
</dbReference>
<evidence type="ECO:0000256" key="1">
    <source>
        <dbReference type="ARBA" id="ARBA00004651"/>
    </source>
</evidence>
<evidence type="ECO:0000256" key="4">
    <source>
        <dbReference type="ARBA" id="ARBA00022840"/>
    </source>
</evidence>
<dbReference type="PANTHER" id="PTHR43394">
    <property type="entry name" value="ATP-DEPENDENT PERMEASE MDL1, MITOCHONDRIAL"/>
    <property type="match status" value="1"/>
</dbReference>
<feature type="transmembrane region" description="Helical" evidence="7">
    <location>
        <begin position="245"/>
        <end position="264"/>
    </location>
</feature>
<dbReference type="Pfam" id="PF00664">
    <property type="entry name" value="ABC_membrane"/>
    <property type="match status" value="1"/>
</dbReference>
<protein>
    <submittedName>
        <fullName evidence="10">ATP-binding cassette, subfamily B</fullName>
    </submittedName>
</protein>
<dbReference type="EMBL" id="FNHB01000011">
    <property type="protein sequence ID" value="SDN06199.1"/>
    <property type="molecule type" value="Genomic_DNA"/>
</dbReference>
<dbReference type="SMART" id="SM00382">
    <property type="entry name" value="AAA"/>
    <property type="match status" value="1"/>
</dbReference>
<dbReference type="GO" id="GO:0016887">
    <property type="term" value="F:ATP hydrolysis activity"/>
    <property type="evidence" value="ECO:0007669"/>
    <property type="project" value="InterPro"/>
</dbReference>
<dbReference type="CDD" id="cd18549">
    <property type="entry name" value="ABC_6TM_YwjA_like"/>
    <property type="match status" value="1"/>
</dbReference>
<evidence type="ECO:0000313" key="11">
    <source>
        <dbReference type="Proteomes" id="UP000214880"/>
    </source>
</evidence>
<dbReference type="GO" id="GO:0005524">
    <property type="term" value="F:ATP binding"/>
    <property type="evidence" value="ECO:0007669"/>
    <property type="project" value="UniProtKB-KW"/>
</dbReference>
<dbReference type="STRING" id="146817.SAMN04488502_11140"/>
<dbReference type="InterPro" id="IPR027417">
    <property type="entry name" value="P-loop_NTPase"/>
</dbReference>
<dbReference type="RefSeq" id="WP_092074631.1">
    <property type="nucleotide sequence ID" value="NZ_FNHB01000011.1"/>
</dbReference>
<evidence type="ECO:0000259" key="9">
    <source>
        <dbReference type="PROSITE" id="PS50929"/>
    </source>
</evidence>
<evidence type="ECO:0000256" key="6">
    <source>
        <dbReference type="ARBA" id="ARBA00023136"/>
    </source>
</evidence>
<feature type="transmembrane region" description="Helical" evidence="7">
    <location>
        <begin position="20"/>
        <end position="41"/>
    </location>
</feature>
<organism evidence="10 11">
    <name type="scientific">Dendrosporobacter quercicolus</name>
    <dbReference type="NCBI Taxonomy" id="146817"/>
    <lineage>
        <taxon>Bacteria</taxon>
        <taxon>Bacillati</taxon>
        <taxon>Bacillota</taxon>
        <taxon>Negativicutes</taxon>
        <taxon>Selenomonadales</taxon>
        <taxon>Sporomusaceae</taxon>
        <taxon>Dendrosporobacter</taxon>
    </lineage>
</organism>
<keyword evidence="2 7" id="KW-0812">Transmembrane</keyword>
<dbReference type="PROSITE" id="PS50893">
    <property type="entry name" value="ABC_TRANSPORTER_2"/>
    <property type="match status" value="1"/>
</dbReference>
<dbReference type="PROSITE" id="PS50929">
    <property type="entry name" value="ABC_TM1F"/>
    <property type="match status" value="1"/>
</dbReference>
<dbReference type="OrthoDB" id="9762778at2"/>